<keyword evidence="3" id="KW-1003">Cell membrane</keyword>
<accession>A0A0D3KZ84</accession>
<dbReference type="GO" id="GO:0005886">
    <property type="term" value="C:plasma membrane"/>
    <property type="evidence" value="ECO:0007669"/>
    <property type="project" value="UniProtKB-SubCell"/>
</dbReference>
<dbReference type="RefSeq" id="XP_005785518.1">
    <property type="nucleotide sequence ID" value="XM_005785461.1"/>
</dbReference>
<keyword evidence="5 7" id="KW-1133">Transmembrane helix</keyword>
<dbReference type="InterPro" id="IPR000390">
    <property type="entry name" value="Small_drug/metabolite_transptr"/>
</dbReference>
<dbReference type="GeneID" id="17286341"/>
<evidence type="ECO:0000313" key="9">
    <source>
        <dbReference type="Proteomes" id="UP000013827"/>
    </source>
</evidence>
<organism evidence="8 9">
    <name type="scientific">Emiliania huxleyi (strain CCMP1516)</name>
    <dbReference type="NCBI Taxonomy" id="280463"/>
    <lineage>
        <taxon>Eukaryota</taxon>
        <taxon>Haptista</taxon>
        <taxon>Haptophyta</taxon>
        <taxon>Prymnesiophyceae</taxon>
        <taxon>Isochrysidales</taxon>
        <taxon>Noelaerhabdaceae</taxon>
        <taxon>Emiliania</taxon>
    </lineage>
</organism>
<dbReference type="HOGENOM" id="CLU_133067_0_1_1"/>
<keyword evidence="9" id="KW-1185">Reference proteome</keyword>
<proteinExistence type="predicted"/>
<dbReference type="InterPro" id="IPR045324">
    <property type="entry name" value="Small_multidrug_res"/>
</dbReference>
<feature type="transmembrane region" description="Helical" evidence="7">
    <location>
        <begin position="36"/>
        <end position="54"/>
    </location>
</feature>
<keyword evidence="2" id="KW-0813">Transport</keyword>
<dbReference type="Pfam" id="PF00893">
    <property type="entry name" value="Multi_Drug_Res"/>
    <property type="match status" value="1"/>
</dbReference>
<dbReference type="PANTHER" id="PTHR30561">
    <property type="entry name" value="SMR FAMILY PROTON-DEPENDENT DRUG EFFLUX TRANSPORTER SUGE"/>
    <property type="match status" value="1"/>
</dbReference>
<dbReference type="GeneID" id="17278359"/>
<dbReference type="AlphaFoldDB" id="A0A0D3KZ84"/>
<dbReference type="InterPro" id="IPR037185">
    <property type="entry name" value="EmrE-like"/>
</dbReference>
<comment type="subcellular location">
    <subcellularLocation>
        <location evidence="1">Cell membrane</location>
        <topology evidence="1">Multi-pass membrane protein</topology>
    </subcellularLocation>
</comment>
<evidence type="ECO:0000256" key="3">
    <source>
        <dbReference type="ARBA" id="ARBA00022475"/>
    </source>
</evidence>
<dbReference type="GO" id="GO:0022857">
    <property type="term" value="F:transmembrane transporter activity"/>
    <property type="evidence" value="ECO:0007669"/>
    <property type="project" value="InterPro"/>
</dbReference>
<feature type="transmembrane region" description="Helical" evidence="7">
    <location>
        <begin position="6"/>
        <end position="24"/>
    </location>
</feature>
<dbReference type="SUPFAM" id="SSF103481">
    <property type="entry name" value="Multidrug resistance efflux transporter EmrE"/>
    <property type="match status" value="1"/>
</dbReference>
<dbReference type="KEGG" id="ehx:EMIHUDRAFT_250938"/>
<dbReference type="PANTHER" id="PTHR30561:SF1">
    <property type="entry name" value="MULTIDRUG TRANSPORTER EMRE"/>
    <property type="match status" value="1"/>
</dbReference>
<feature type="transmembrane region" description="Helical" evidence="7">
    <location>
        <begin position="89"/>
        <end position="107"/>
    </location>
</feature>
<dbReference type="EnsemblProtists" id="EOD33089">
    <property type="protein sequence ID" value="EOD33089"/>
    <property type="gene ID" value="EMIHUDRAFT_63447"/>
</dbReference>
<dbReference type="KEGG" id="ehx:EMIHUDRAFT_63447"/>
<dbReference type="RefSeq" id="XP_005793498.1">
    <property type="nucleotide sequence ID" value="XM_005793441.1"/>
</dbReference>
<protein>
    <submittedName>
        <fullName evidence="8">Uncharacterized protein</fullName>
    </submittedName>
</protein>
<sequence length="110" mass="11559">MSVAEGWGVLFAATLFELVSTYFMHAAQGFSRPLQAALACVFYAASFLGFNFSLRALEISIAYAVWSAAVMAVLSFVGMAFLGESVSSLKVTGIALIVVGTTFLNLATTG</sequence>
<evidence type="ECO:0000256" key="7">
    <source>
        <dbReference type="SAM" id="Phobius"/>
    </source>
</evidence>
<evidence type="ECO:0000256" key="5">
    <source>
        <dbReference type="ARBA" id="ARBA00022989"/>
    </source>
</evidence>
<dbReference type="Proteomes" id="UP000013827">
    <property type="component" value="Unassembled WGS sequence"/>
</dbReference>
<keyword evidence="6 7" id="KW-0472">Membrane</keyword>
<evidence type="ECO:0000256" key="2">
    <source>
        <dbReference type="ARBA" id="ARBA00022448"/>
    </source>
</evidence>
<evidence type="ECO:0000313" key="8">
    <source>
        <dbReference type="EnsemblProtists" id="EOD41069"/>
    </source>
</evidence>
<keyword evidence="4 7" id="KW-0812">Transmembrane</keyword>
<reference evidence="8" key="2">
    <citation type="submission" date="2024-10" db="UniProtKB">
        <authorList>
            <consortium name="EnsemblProtists"/>
        </authorList>
    </citation>
    <scope>IDENTIFICATION</scope>
</reference>
<evidence type="ECO:0000256" key="6">
    <source>
        <dbReference type="ARBA" id="ARBA00023136"/>
    </source>
</evidence>
<name>A0A0D3KZ84_EMIH1</name>
<dbReference type="STRING" id="2903.R1G5H8"/>
<evidence type="ECO:0000256" key="1">
    <source>
        <dbReference type="ARBA" id="ARBA00004651"/>
    </source>
</evidence>
<evidence type="ECO:0000256" key="4">
    <source>
        <dbReference type="ARBA" id="ARBA00022692"/>
    </source>
</evidence>
<feature type="transmembrane region" description="Helical" evidence="7">
    <location>
        <begin position="60"/>
        <end position="82"/>
    </location>
</feature>
<reference evidence="9" key="1">
    <citation type="journal article" date="2013" name="Nature">
        <title>Pan genome of the phytoplankton Emiliania underpins its global distribution.</title>
        <authorList>
            <person name="Read B.A."/>
            <person name="Kegel J."/>
            <person name="Klute M.J."/>
            <person name="Kuo A."/>
            <person name="Lefebvre S.C."/>
            <person name="Maumus F."/>
            <person name="Mayer C."/>
            <person name="Miller J."/>
            <person name="Monier A."/>
            <person name="Salamov A."/>
            <person name="Young J."/>
            <person name="Aguilar M."/>
            <person name="Claverie J.M."/>
            <person name="Frickenhaus S."/>
            <person name="Gonzalez K."/>
            <person name="Herman E.K."/>
            <person name="Lin Y.C."/>
            <person name="Napier J."/>
            <person name="Ogata H."/>
            <person name="Sarno A.F."/>
            <person name="Shmutz J."/>
            <person name="Schroeder D."/>
            <person name="de Vargas C."/>
            <person name="Verret F."/>
            <person name="von Dassow P."/>
            <person name="Valentin K."/>
            <person name="Van de Peer Y."/>
            <person name="Wheeler G."/>
            <person name="Dacks J.B."/>
            <person name="Delwiche C.F."/>
            <person name="Dyhrman S.T."/>
            <person name="Glockner G."/>
            <person name="John U."/>
            <person name="Richards T."/>
            <person name="Worden A.Z."/>
            <person name="Zhang X."/>
            <person name="Grigoriev I.V."/>
            <person name="Allen A.E."/>
            <person name="Bidle K."/>
            <person name="Borodovsky M."/>
            <person name="Bowler C."/>
            <person name="Brownlee C."/>
            <person name="Cock J.M."/>
            <person name="Elias M."/>
            <person name="Gladyshev V.N."/>
            <person name="Groth M."/>
            <person name="Guda C."/>
            <person name="Hadaegh A."/>
            <person name="Iglesias-Rodriguez M.D."/>
            <person name="Jenkins J."/>
            <person name="Jones B.M."/>
            <person name="Lawson T."/>
            <person name="Leese F."/>
            <person name="Lindquist E."/>
            <person name="Lobanov A."/>
            <person name="Lomsadze A."/>
            <person name="Malik S.B."/>
            <person name="Marsh M.E."/>
            <person name="Mackinder L."/>
            <person name="Mock T."/>
            <person name="Mueller-Roeber B."/>
            <person name="Pagarete A."/>
            <person name="Parker M."/>
            <person name="Probert I."/>
            <person name="Quesneville H."/>
            <person name="Raines C."/>
            <person name="Rensing S.A."/>
            <person name="Riano-Pachon D.M."/>
            <person name="Richier S."/>
            <person name="Rokitta S."/>
            <person name="Shiraiwa Y."/>
            <person name="Soanes D.M."/>
            <person name="van der Giezen M."/>
            <person name="Wahlund T.M."/>
            <person name="Williams B."/>
            <person name="Wilson W."/>
            <person name="Wolfe G."/>
            <person name="Wurch L.L."/>
        </authorList>
    </citation>
    <scope>NUCLEOTIDE SEQUENCE</scope>
</reference>
<dbReference type="PaxDb" id="2903-EOD33089"/>
<dbReference type="EnsemblProtists" id="EOD41069">
    <property type="protein sequence ID" value="EOD41069"/>
    <property type="gene ID" value="EMIHUDRAFT_250938"/>
</dbReference>
<dbReference type="Gene3D" id="1.10.3730.20">
    <property type="match status" value="1"/>
</dbReference>